<dbReference type="Proteomes" id="UP000823631">
    <property type="component" value="Unassembled WGS sequence"/>
</dbReference>
<evidence type="ECO:0000256" key="4">
    <source>
        <dbReference type="ARBA" id="ARBA00023136"/>
    </source>
</evidence>
<dbReference type="GO" id="GO:0022857">
    <property type="term" value="F:transmembrane transporter activity"/>
    <property type="evidence" value="ECO:0007669"/>
    <property type="project" value="InterPro"/>
</dbReference>
<evidence type="ECO:0000256" key="3">
    <source>
        <dbReference type="ARBA" id="ARBA00022989"/>
    </source>
</evidence>
<evidence type="ECO:0000256" key="2">
    <source>
        <dbReference type="ARBA" id="ARBA00022692"/>
    </source>
</evidence>
<dbReference type="InterPro" id="IPR020846">
    <property type="entry name" value="MFS_dom"/>
</dbReference>
<feature type="domain" description="Major facilitator superfamily (MFS) profile" evidence="7">
    <location>
        <begin position="9"/>
        <end position="391"/>
    </location>
</feature>
<dbReference type="PANTHER" id="PTHR23514:SF13">
    <property type="entry name" value="INNER MEMBRANE PROTEIN YBJJ"/>
    <property type="match status" value="1"/>
</dbReference>
<feature type="transmembrane region" description="Helical" evidence="6">
    <location>
        <begin position="139"/>
        <end position="160"/>
    </location>
</feature>
<feature type="transmembrane region" description="Helical" evidence="6">
    <location>
        <begin position="280"/>
        <end position="302"/>
    </location>
</feature>
<reference evidence="8" key="1">
    <citation type="submission" date="2020-10" db="EMBL/GenBank/DDBJ databases">
        <authorList>
            <person name="Gilroy R."/>
        </authorList>
    </citation>
    <scope>NUCLEOTIDE SEQUENCE</scope>
    <source>
        <strain evidence="8">17213</strain>
    </source>
</reference>
<dbReference type="GO" id="GO:0016020">
    <property type="term" value="C:membrane"/>
    <property type="evidence" value="ECO:0007669"/>
    <property type="project" value="UniProtKB-SubCell"/>
</dbReference>
<dbReference type="CDD" id="cd17393">
    <property type="entry name" value="MFS_MosC_like"/>
    <property type="match status" value="1"/>
</dbReference>
<evidence type="ECO:0000259" key="7">
    <source>
        <dbReference type="PROSITE" id="PS50850"/>
    </source>
</evidence>
<feature type="transmembrane region" description="Helical" evidence="6">
    <location>
        <begin position="205"/>
        <end position="225"/>
    </location>
</feature>
<dbReference type="PROSITE" id="PS50850">
    <property type="entry name" value="MFS"/>
    <property type="match status" value="1"/>
</dbReference>
<sequence length="427" mass="44384">MDKSEEKKLINSSRSAFFLAGYGVSTLAPLIPILQERFSLDPHELGLLLLCSGIGAFSSMPLAGWLVGRIGCRNMVYAAVALMTCALLSVTLSPAVYLTGALLFFVGMAGVSFGVVVNINAAHVERMIGRSIMSSQHGIYSVGCICGTLAVTFLLGAGLSMSLAEAGALCLYVLVPLIFSRRLLTRAQIAQPRQAPGEGQSAKTSRFGALHPVIICIGMMCYVMYQTEGSMMDWSGVFLKNELHAPVEQAGFGYAAFSIAMTCFRLLGDKIVTACGRRRVLVCGTIGIFIGYSFVVFGGSIYTALLGYFIIGLGAANIVPQLISFSATLKGVSVNGAVTTVNAIGCMGSLMGPAVIGFCAHAFGLGHTFLLQGALVLCVGAGCLWLLRNQKPPVGAVPKGTAGLQAKPGAGSSAASASVLPESASAH</sequence>
<dbReference type="InterPro" id="IPR036259">
    <property type="entry name" value="MFS_trans_sf"/>
</dbReference>
<dbReference type="InterPro" id="IPR051788">
    <property type="entry name" value="MFS_Transporter"/>
</dbReference>
<evidence type="ECO:0000256" key="5">
    <source>
        <dbReference type="SAM" id="MobiDB-lite"/>
    </source>
</evidence>
<protein>
    <submittedName>
        <fullName evidence="8">MFS transporter</fullName>
    </submittedName>
</protein>
<evidence type="ECO:0000313" key="8">
    <source>
        <dbReference type="EMBL" id="MBO8415838.1"/>
    </source>
</evidence>
<dbReference type="AlphaFoldDB" id="A0A9D9GSV2"/>
<proteinExistence type="predicted"/>
<gene>
    <name evidence="8" type="ORF">IAB19_05615</name>
</gene>
<reference evidence="8" key="2">
    <citation type="journal article" date="2021" name="PeerJ">
        <title>Extensive microbial diversity within the chicken gut microbiome revealed by metagenomics and culture.</title>
        <authorList>
            <person name="Gilroy R."/>
            <person name="Ravi A."/>
            <person name="Getino M."/>
            <person name="Pursley I."/>
            <person name="Horton D.L."/>
            <person name="Alikhan N.F."/>
            <person name="Baker D."/>
            <person name="Gharbi K."/>
            <person name="Hall N."/>
            <person name="Watson M."/>
            <person name="Adriaenssens E.M."/>
            <person name="Foster-Nyarko E."/>
            <person name="Jarju S."/>
            <person name="Secka A."/>
            <person name="Antonio M."/>
            <person name="Oren A."/>
            <person name="Chaudhuri R.R."/>
            <person name="La Ragione R."/>
            <person name="Hildebrand F."/>
            <person name="Pallen M.J."/>
        </authorList>
    </citation>
    <scope>NUCLEOTIDE SEQUENCE</scope>
    <source>
        <strain evidence="8">17213</strain>
    </source>
</reference>
<feature type="transmembrane region" description="Helical" evidence="6">
    <location>
        <begin position="308"/>
        <end position="329"/>
    </location>
</feature>
<feature type="region of interest" description="Disordered" evidence="5">
    <location>
        <begin position="408"/>
        <end position="427"/>
    </location>
</feature>
<keyword evidence="4 6" id="KW-0472">Membrane</keyword>
<comment type="caution">
    <text evidence="8">The sequence shown here is derived from an EMBL/GenBank/DDBJ whole genome shotgun (WGS) entry which is preliminary data.</text>
</comment>
<dbReference type="EMBL" id="JADINH010000117">
    <property type="protein sequence ID" value="MBO8415838.1"/>
    <property type="molecule type" value="Genomic_DNA"/>
</dbReference>
<feature type="transmembrane region" description="Helical" evidence="6">
    <location>
        <begin position="46"/>
        <end position="68"/>
    </location>
</feature>
<feature type="transmembrane region" description="Helical" evidence="6">
    <location>
        <begin position="369"/>
        <end position="387"/>
    </location>
</feature>
<evidence type="ECO:0000256" key="6">
    <source>
        <dbReference type="SAM" id="Phobius"/>
    </source>
</evidence>
<keyword evidence="2 6" id="KW-0812">Transmembrane</keyword>
<evidence type="ECO:0000256" key="1">
    <source>
        <dbReference type="ARBA" id="ARBA00004141"/>
    </source>
</evidence>
<organism evidence="8 9">
    <name type="scientific">Candidatus Avisuccinivibrio stercorigallinarum</name>
    <dbReference type="NCBI Taxonomy" id="2840704"/>
    <lineage>
        <taxon>Bacteria</taxon>
        <taxon>Pseudomonadati</taxon>
        <taxon>Pseudomonadota</taxon>
        <taxon>Gammaproteobacteria</taxon>
        <taxon>Aeromonadales</taxon>
        <taxon>Succinivibrionaceae</taxon>
        <taxon>Succinivibrionaceae incertae sedis</taxon>
        <taxon>Candidatus Avisuccinivibrio</taxon>
    </lineage>
</organism>
<dbReference type="PANTHER" id="PTHR23514">
    <property type="entry name" value="BYPASS OF STOP CODON PROTEIN 6"/>
    <property type="match status" value="1"/>
</dbReference>
<evidence type="ECO:0000313" key="9">
    <source>
        <dbReference type="Proteomes" id="UP000823631"/>
    </source>
</evidence>
<feature type="transmembrane region" description="Helical" evidence="6">
    <location>
        <begin position="16"/>
        <end position="34"/>
    </location>
</feature>
<keyword evidence="3 6" id="KW-1133">Transmembrane helix</keyword>
<feature type="compositionally biased region" description="Low complexity" evidence="5">
    <location>
        <begin position="409"/>
        <end position="418"/>
    </location>
</feature>
<dbReference type="InterPro" id="IPR011701">
    <property type="entry name" value="MFS"/>
</dbReference>
<accession>A0A9D9GSV2</accession>
<dbReference type="Gene3D" id="1.20.1250.20">
    <property type="entry name" value="MFS general substrate transporter like domains"/>
    <property type="match status" value="2"/>
</dbReference>
<name>A0A9D9GSV2_9GAMM</name>
<feature type="transmembrane region" description="Helical" evidence="6">
    <location>
        <begin position="75"/>
        <end position="95"/>
    </location>
</feature>
<comment type="subcellular location">
    <subcellularLocation>
        <location evidence="1">Membrane</location>
        <topology evidence="1">Multi-pass membrane protein</topology>
    </subcellularLocation>
</comment>
<feature type="transmembrane region" description="Helical" evidence="6">
    <location>
        <begin position="166"/>
        <end position="184"/>
    </location>
</feature>
<feature type="transmembrane region" description="Helical" evidence="6">
    <location>
        <begin position="101"/>
        <end position="119"/>
    </location>
</feature>
<dbReference type="SUPFAM" id="SSF103473">
    <property type="entry name" value="MFS general substrate transporter"/>
    <property type="match status" value="1"/>
</dbReference>
<feature type="transmembrane region" description="Helical" evidence="6">
    <location>
        <begin position="341"/>
        <end position="363"/>
    </location>
</feature>
<dbReference type="Pfam" id="PF07690">
    <property type="entry name" value="MFS_1"/>
    <property type="match status" value="2"/>
</dbReference>
<feature type="transmembrane region" description="Helical" evidence="6">
    <location>
        <begin position="251"/>
        <end position="268"/>
    </location>
</feature>